<organism evidence="2 3">
    <name type="scientific">Rhizobium mongolense USDA 1844</name>
    <dbReference type="NCBI Taxonomy" id="1079460"/>
    <lineage>
        <taxon>Bacteria</taxon>
        <taxon>Pseudomonadati</taxon>
        <taxon>Pseudomonadota</taxon>
        <taxon>Alphaproteobacteria</taxon>
        <taxon>Hyphomicrobiales</taxon>
        <taxon>Rhizobiaceae</taxon>
        <taxon>Rhizobium/Agrobacterium group</taxon>
        <taxon>Rhizobium</taxon>
    </lineage>
</organism>
<accession>A0A559TDY0</accession>
<comment type="caution">
    <text evidence="2">The sequence shown here is derived from an EMBL/GenBank/DDBJ whole genome shotgun (WGS) entry which is preliminary data.</text>
</comment>
<evidence type="ECO:0000256" key="1">
    <source>
        <dbReference type="SAM" id="MobiDB-lite"/>
    </source>
</evidence>
<evidence type="ECO:0000313" key="2">
    <source>
        <dbReference type="EMBL" id="TVZ72824.1"/>
    </source>
</evidence>
<proteinExistence type="predicted"/>
<dbReference type="AlphaFoldDB" id="A0A559TDY0"/>
<sequence>MRKMSKKPKTFETPTGEFFIPSQMLPPPQDGFISVADLVAKIAPANRAIIADAYRRHLRSKGGAA</sequence>
<evidence type="ECO:0000313" key="3">
    <source>
        <dbReference type="Proteomes" id="UP000319824"/>
    </source>
</evidence>
<gene>
    <name evidence="2" type="ORF">BCL32_1011</name>
</gene>
<reference evidence="2 3" key="1">
    <citation type="submission" date="2019-06" db="EMBL/GenBank/DDBJ databases">
        <title>Pac Bio to generate improved reference genome sequences for organisms with transposon mutant libraries (support for FEBA project).</title>
        <authorList>
            <person name="Blow M."/>
        </authorList>
    </citation>
    <scope>NUCLEOTIDE SEQUENCE [LARGE SCALE GENOMIC DNA]</scope>
    <source>
        <strain evidence="2 3">USDA 1844</strain>
    </source>
</reference>
<feature type="region of interest" description="Disordered" evidence="1">
    <location>
        <begin position="1"/>
        <end position="20"/>
    </location>
</feature>
<dbReference type="EMBL" id="VISO01000002">
    <property type="protein sequence ID" value="TVZ72824.1"/>
    <property type="molecule type" value="Genomic_DNA"/>
</dbReference>
<protein>
    <submittedName>
        <fullName evidence="2">Uncharacterized protein</fullName>
    </submittedName>
</protein>
<name>A0A559TDY0_9HYPH</name>
<dbReference type="RefSeq" id="WP_022717917.1">
    <property type="nucleotide sequence ID" value="NZ_ATTQ01000019.1"/>
</dbReference>
<dbReference type="Proteomes" id="UP000319824">
    <property type="component" value="Unassembled WGS sequence"/>
</dbReference>